<sequence length="158" mass="17011">MRRRALLAALGTTATAGCSSVSGLFGREEYVGLGSLDIGNWDDEPHTITVQVDADGETVLDRTVETDAFADNTVDGAEIPCVWHDTTGPYVVRARHESSNGWTETPLDEGVDEPGLVRVSVRVGFSSDDDEIEVLRLLGDVTDCRAVTPTDTPKENAF</sequence>
<accession>A0ABD6AUI9</accession>
<keyword evidence="2" id="KW-1185">Reference proteome</keyword>
<gene>
    <name evidence="1" type="ORF">ACFSBT_08315</name>
</gene>
<dbReference type="PROSITE" id="PS51257">
    <property type="entry name" value="PROKAR_LIPOPROTEIN"/>
    <property type="match status" value="1"/>
</dbReference>
<reference evidence="1 2" key="1">
    <citation type="journal article" date="2019" name="Int. J. Syst. Evol. Microbiol.">
        <title>The Global Catalogue of Microorganisms (GCM) 10K type strain sequencing project: providing services to taxonomists for standard genome sequencing and annotation.</title>
        <authorList>
            <consortium name="The Broad Institute Genomics Platform"/>
            <consortium name="The Broad Institute Genome Sequencing Center for Infectious Disease"/>
            <person name="Wu L."/>
            <person name="Ma J."/>
        </authorList>
    </citation>
    <scope>NUCLEOTIDE SEQUENCE [LARGE SCALE GENOMIC DNA]</scope>
    <source>
        <strain evidence="1 2">CGMCC 1.12563</strain>
    </source>
</reference>
<evidence type="ECO:0008006" key="3">
    <source>
        <dbReference type="Google" id="ProtNLM"/>
    </source>
</evidence>
<dbReference type="Proteomes" id="UP001597187">
    <property type="component" value="Unassembled WGS sequence"/>
</dbReference>
<organism evidence="1 2">
    <name type="scientific">Halomarina rubra</name>
    <dbReference type="NCBI Taxonomy" id="2071873"/>
    <lineage>
        <taxon>Archaea</taxon>
        <taxon>Methanobacteriati</taxon>
        <taxon>Methanobacteriota</taxon>
        <taxon>Stenosarchaea group</taxon>
        <taxon>Halobacteria</taxon>
        <taxon>Halobacteriales</taxon>
        <taxon>Natronomonadaceae</taxon>
        <taxon>Halomarina</taxon>
    </lineage>
</organism>
<proteinExistence type="predicted"/>
<dbReference type="EMBL" id="JBHUDC010000003">
    <property type="protein sequence ID" value="MFD1513279.1"/>
    <property type="molecule type" value="Genomic_DNA"/>
</dbReference>
<dbReference type="AlphaFoldDB" id="A0ABD6AUI9"/>
<name>A0ABD6AUI9_9EURY</name>
<evidence type="ECO:0000313" key="1">
    <source>
        <dbReference type="EMBL" id="MFD1513279.1"/>
    </source>
</evidence>
<evidence type="ECO:0000313" key="2">
    <source>
        <dbReference type="Proteomes" id="UP001597187"/>
    </source>
</evidence>
<dbReference type="RefSeq" id="WP_250873232.1">
    <property type="nucleotide sequence ID" value="NZ_JALXFV010000003.1"/>
</dbReference>
<protein>
    <recommendedName>
        <fullName evidence="3">Secreted protein</fullName>
    </recommendedName>
</protein>
<comment type="caution">
    <text evidence="1">The sequence shown here is derived from an EMBL/GenBank/DDBJ whole genome shotgun (WGS) entry which is preliminary data.</text>
</comment>